<dbReference type="InterPro" id="IPR022703">
    <property type="entry name" value="DUF3533"/>
</dbReference>
<organism evidence="9 10">
    <name type="scientific">Gordonia neofelifaecis NRRL B-59395</name>
    <dbReference type="NCBI Taxonomy" id="644548"/>
    <lineage>
        <taxon>Bacteria</taxon>
        <taxon>Bacillati</taxon>
        <taxon>Actinomycetota</taxon>
        <taxon>Actinomycetes</taxon>
        <taxon>Mycobacteriales</taxon>
        <taxon>Gordoniaceae</taxon>
        <taxon>Gordonia</taxon>
    </lineage>
</organism>
<dbReference type="RefSeq" id="WP_009678756.1">
    <property type="nucleotide sequence ID" value="NZ_AEUD01000005.1"/>
</dbReference>
<accession>F1YI03</accession>
<protein>
    <recommendedName>
        <fullName evidence="8">DUF3533 domain-containing protein</fullName>
    </recommendedName>
</protein>
<dbReference type="OrthoDB" id="4571363at2"/>
<feature type="transmembrane region" description="Helical" evidence="7">
    <location>
        <begin position="405"/>
        <end position="426"/>
    </location>
</feature>
<comment type="caution">
    <text evidence="9">The sequence shown here is derived from an EMBL/GenBank/DDBJ whole genome shotgun (WGS) entry which is preliminary data.</text>
</comment>
<dbReference type="Proteomes" id="UP000035065">
    <property type="component" value="Unassembled WGS sequence"/>
</dbReference>
<dbReference type="GO" id="GO:0005886">
    <property type="term" value="C:plasma membrane"/>
    <property type="evidence" value="ECO:0007669"/>
    <property type="project" value="UniProtKB-SubCell"/>
</dbReference>
<keyword evidence="3" id="KW-1003">Cell membrane</keyword>
<comment type="subcellular location">
    <subcellularLocation>
        <location evidence="1">Cell membrane</location>
        <topology evidence="1">Multi-pass membrane protein</topology>
    </subcellularLocation>
</comment>
<feature type="transmembrane region" description="Helical" evidence="7">
    <location>
        <begin position="281"/>
        <end position="304"/>
    </location>
</feature>
<sequence>MDEEHSEPSESTSEKGRALRSWRLWLSPVILVTLVMSAMAALYLSSILDPNHNLRAFPIAVVNEDVGATDPTGAHVNFGDEMQTTVESKVDATQVRLENLSRDEMTSRMRDGKLYGAITVPADFTAKTMALAQASLGPSGAQRPQVTVLTNPRSGTLGSSLVTSMSSAALAEMNKTLGARLTESVNGLAAQQRPPAQVSGAAAMVLAQPIDIVTVPFEPLPAHTGLGLSAFYYALLVLLAGFTGAMLVNTLVDGSLGFVASEIGPRMILRRSLGLNRLQALLIKWGVMVATSVVVSTAYLGIASALDMPVEHRSTLWAYSTLAIIAVGITALSVVSAFGGIGMLINMFVFVFLGLPSAGATIPLEAAPRAFAWLSSFEPLHQVYLGVRAILYFDARGSAGLTHAVIMTLIGLAVGVAMGLGTAYYYERKGLPRLTVHDLAQERTTAAVTTTDPI</sequence>
<feature type="transmembrane region" description="Helical" evidence="7">
    <location>
        <begin position="316"/>
        <end position="338"/>
    </location>
</feature>
<feature type="transmembrane region" description="Helical" evidence="7">
    <location>
        <begin position="345"/>
        <end position="364"/>
    </location>
</feature>
<evidence type="ECO:0000256" key="4">
    <source>
        <dbReference type="ARBA" id="ARBA00022692"/>
    </source>
</evidence>
<feature type="domain" description="DUF3533" evidence="8">
    <location>
        <begin position="29"/>
        <end position="412"/>
    </location>
</feature>
<evidence type="ECO:0000256" key="1">
    <source>
        <dbReference type="ARBA" id="ARBA00004651"/>
    </source>
</evidence>
<dbReference type="InterPro" id="IPR051328">
    <property type="entry name" value="T7SS_ABC-Transporter"/>
</dbReference>
<dbReference type="PANTHER" id="PTHR43077">
    <property type="entry name" value="TRANSPORT PERMEASE YVFS-RELATED"/>
    <property type="match status" value="1"/>
</dbReference>
<evidence type="ECO:0000256" key="3">
    <source>
        <dbReference type="ARBA" id="ARBA00022475"/>
    </source>
</evidence>
<keyword evidence="6 7" id="KW-0472">Membrane</keyword>
<dbReference type="Gene3D" id="3.40.1710.10">
    <property type="entry name" value="abc type-2 transporter like domain"/>
    <property type="match status" value="1"/>
</dbReference>
<gene>
    <name evidence="9" type="ORF">SCNU_07588</name>
</gene>
<keyword evidence="10" id="KW-1185">Reference proteome</keyword>
<dbReference type="AlphaFoldDB" id="F1YI03"/>
<dbReference type="STRING" id="644548.SCNU_07588"/>
<evidence type="ECO:0000256" key="5">
    <source>
        <dbReference type="ARBA" id="ARBA00022989"/>
    </source>
</evidence>
<evidence type="ECO:0000256" key="7">
    <source>
        <dbReference type="SAM" id="Phobius"/>
    </source>
</evidence>
<evidence type="ECO:0000313" key="9">
    <source>
        <dbReference type="EMBL" id="EGD55557.1"/>
    </source>
</evidence>
<dbReference type="PANTHER" id="PTHR43077:SF8">
    <property type="entry name" value="DOXORUBICIN RESISTANCE ABC TRANSPORTER PERMEASE PROTEIN DRRB"/>
    <property type="match status" value="1"/>
</dbReference>
<comment type="similarity">
    <text evidence="2">Belongs to the ABC-2 integral membrane protein family.</text>
</comment>
<keyword evidence="5 7" id="KW-1133">Transmembrane helix</keyword>
<dbReference type="EMBL" id="AEUD01000005">
    <property type="protein sequence ID" value="EGD55557.1"/>
    <property type="molecule type" value="Genomic_DNA"/>
</dbReference>
<feature type="transmembrane region" description="Helical" evidence="7">
    <location>
        <begin position="24"/>
        <end position="44"/>
    </location>
</feature>
<reference evidence="9 10" key="1">
    <citation type="journal article" date="2011" name="J. Bacteriol.">
        <title>Draft Genome Sequence of Gordonia neofelifaecis NRRL B-59395, a Cholesterol-Degrading Actinomycete.</title>
        <authorList>
            <person name="Ge F."/>
            <person name="Li W."/>
            <person name="Chen G."/>
            <person name="Liu Y."/>
            <person name="Zhang G."/>
            <person name="Yong B."/>
            <person name="Wang Q."/>
            <person name="Wang N."/>
            <person name="Huang Z."/>
            <person name="Li W."/>
            <person name="Wang J."/>
            <person name="Wu C."/>
            <person name="Xie Q."/>
            <person name="Liu G."/>
        </authorList>
    </citation>
    <scope>NUCLEOTIDE SEQUENCE [LARGE SCALE GENOMIC DNA]</scope>
    <source>
        <strain evidence="9 10">NRRL B-59395</strain>
    </source>
</reference>
<feature type="transmembrane region" description="Helical" evidence="7">
    <location>
        <begin position="230"/>
        <end position="260"/>
    </location>
</feature>
<evidence type="ECO:0000256" key="6">
    <source>
        <dbReference type="ARBA" id="ARBA00023136"/>
    </source>
</evidence>
<evidence type="ECO:0000256" key="2">
    <source>
        <dbReference type="ARBA" id="ARBA00007783"/>
    </source>
</evidence>
<evidence type="ECO:0000259" key="8">
    <source>
        <dbReference type="Pfam" id="PF12051"/>
    </source>
</evidence>
<name>F1YI03_9ACTN</name>
<evidence type="ECO:0000313" key="10">
    <source>
        <dbReference type="Proteomes" id="UP000035065"/>
    </source>
</evidence>
<dbReference type="eggNOG" id="COG1511">
    <property type="taxonomic scope" value="Bacteria"/>
</dbReference>
<dbReference type="Pfam" id="PF12051">
    <property type="entry name" value="DUF3533"/>
    <property type="match status" value="1"/>
</dbReference>
<keyword evidence="4 7" id="KW-0812">Transmembrane</keyword>
<proteinExistence type="inferred from homology"/>